<evidence type="ECO:0000256" key="1">
    <source>
        <dbReference type="SAM" id="Phobius"/>
    </source>
</evidence>
<accession>A0ABU8SHX7</accession>
<feature type="transmembrane region" description="Helical" evidence="1">
    <location>
        <begin position="164"/>
        <end position="184"/>
    </location>
</feature>
<feature type="transmembrane region" description="Helical" evidence="1">
    <location>
        <begin position="138"/>
        <end position="158"/>
    </location>
</feature>
<keyword evidence="1" id="KW-0812">Transmembrane</keyword>
<keyword evidence="3" id="KW-1185">Reference proteome</keyword>
<sequence length="202" mass="23819">MIRQFILTINNGKLFLISTLYLLAIIAITALLNVPGTIYFYFLVIPYLKTIDVNYAIQHNFSRKSIWQMALLWSVLQAGILILFIWLLDVVFHQQVSLIFYGFGRAVINYVLILITAIFAFLSGVTIQLAIYRSTHKYGVYFLFWFIYSIIIIPMISFFWLNNIFIYVPLFLIVIETIVLWKWFKSTDFISPFDLKQQLRNN</sequence>
<evidence type="ECO:0008006" key="4">
    <source>
        <dbReference type="Google" id="ProtNLM"/>
    </source>
</evidence>
<dbReference type="EMBL" id="JAWMWG010000005">
    <property type="protein sequence ID" value="MEJ6348986.1"/>
    <property type="molecule type" value="Genomic_DNA"/>
</dbReference>
<dbReference type="Proteomes" id="UP001377804">
    <property type="component" value="Unassembled WGS sequence"/>
</dbReference>
<keyword evidence="1" id="KW-0472">Membrane</keyword>
<comment type="caution">
    <text evidence="2">The sequence shown here is derived from an EMBL/GenBank/DDBJ whole genome shotgun (WGS) entry which is preliminary data.</text>
</comment>
<name>A0ABU8SHX7_9LACO</name>
<keyword evidence="1" id="KW-1133">Transmembrane helix</keyword>
<reference evidence="2 3" key="1">
    <citation type="submission" date="2023-10" db="EMBL/GenBank/DDBJ databases">
        <title>Holzapfeliella saturejae sp. nov. isolated from Satureja montana flowers.</title>
        <authorList>
            <person name="Alcantara C."/>
            <person name="Zuniga M."/>
            <person name="Landete J.M."/>
            <person name="Monedero V."/>
        </authorList>
    </citation>
    <scope>NUCLEOTIDE SEQUENCE [LARGE SCALE GENOMIC DNA]</scope>
    <source>
        <strain evidence="2 3">He02</strain>
    </source>
</reference>
<evidence type="ECO:0000313" key="3">
    <source>
        <dbReference type="Proteomes" id="UP001377804"/>
    </source>
</evidence>
<evidence type="ECO:0000313" key="2">
    <source>
        <dbReference type="EMBL" id="MEJ6348986.1"/>
    </source>
</evidence>
<feature type="transmembrane region" description="Helical" evidence="1">
    <location>
        <begin position="69"/>
        <end position="88"/>
    </location>
</feature>
<dbReference type="RefSeq" id="WP_339970501.1">
    <property type="nucleotide sequence ID" value="NZ_JAWMWG010000005.1"/>
</dbReference>
<gene>
    <name evidence="2" type="ORF">R4Y45_07105</name>
</gene>
<protein>
    <recommendedName>
        <fullName evidence="4">DUF624 domain-containing protein</fullName>
    </recommendedName>
</protein>
<organism evidence="2 3">
    <name type="scientific">Holzapfeliella saturejae</name>
    <dbReference type="NCBI Taxonomy" id="3082953"/>
    <lineage>
        <taxon>Bacteria</taxon>
        <taxon>Bacillati</taxon>
        <taxon>Bacillota</taxon>
        <taxon>Bacilli</taxon>
        <taxon>Lactobacillales</taxon>
        <taxon>Lactobacillaceae</taxon>
        <taxon>Holzapfeliella</taxon>
    </lineage>
</organism>
<feature type="transmembrane region" description="Helical" evidence="1">
    <location>
        <begin position="108"/>
        <end position="131"/>
    </location>
</feature>
<proteinExistence type="predicted"/>